<evidence type="ECO:0000256" key="1">
    <source>
        <dbReference type="ARBA" id="ARBA00006641"/>
    </source>
</evidence>
<dbReference type="PANTHER" id="PTHR23402">
    <property type="entry name" value="PROTEASE FAMILY C15 PYROGLUTAMYL-PEPTIDASE I-RELATED"/>
    <property type="match status" value="1"/>
</dbReference>
<dbReference type="InterPro" id="IPR000816">
    <property type="entry name" value="Peptidase_C15"/>
</dbReference>
<comment type="caution">
    <text evidence="7">The sequence shown here is derived from an EMBL/GenBank/DDBJ whole genome shotgun (WGS) entry which is preliminary data.</text>
</comment>
<dbReference type="Proteomes" id="UP001279642">
    <property type="component" value="Unassembled WGS sequence"/>
</dbReference>
<dbReference type="EMBL" id="JAXCLW010000001">
    <property type="protein sequence ID" value="MDY0881446.1"/>
    <property type="molecule type" value="Genomic_DNA"/>
</dbReference>
<dbReference type="PRINTS" id="PR00706">
    <property type="entry name" value="PYROGLUPTASE"/>
</dbReference>
<evidence type="ECO:0000256" key="4">
    <source>
        <dbReference type="ARBA" id="ARBA00022801"/>
    </source>
</evidence>
<dbReference type="Gene3D" id="3.40.630.20">
    <property type="entry name" value="Peptidase C15, pyroglutamyl peptidase I-like"/>
    <property type="match status" value="1"/>
</dbReference>
<dbReference type="PIRSF" id="PIRSF015592">
    <property type="entry name" value="Prld-crbxl_pptds"/>
    <property type="match status" value="1"/>
</dbReference>
<evidence type="ECO:0000256" key="3">
    <source>
        <dbReference type="ARBA" id="ARBA00022670"/>
    </source>
</evidence>
<keyword evidence="4" id="KW-0378">Hydrolase</keyword>
<feature type="active site" evidence="6">
    <location>
        <position position="144"/>
    </location>
</feature>
<dbReference type="PROSITE" id="PS01334">
    <property type="entry name" value="PYRASE_CYS"/>
    <property type="match status" value="1"/>
</dbReference>
<gene>
    <name evidence="7" type="ORF">SMD27_01185</name>
</gene>
<organism evidence="7 8">
    <name type="scientific">Dongia soli</name>
    <dbReference type="NCBI Taxonomy" id="600628"/>
    <lineage>
        <taxon>Bacteria</taxon>
        <taxon>Pseudomonadati</taxon>
        <taxon>Pseudomonadota</taxon>
        <taxon>Alphaproteobacteria</taxon>
        <taxon>Rhodospirillales</taxon>
        <taxon>Dongiaceae</taxon>
        <taxon>Dongia</taxon>
    </lineage>
</organism>
<comment type="similarity">
    <text evidence="1">Belongs to the peptidase C15 family.</text>
</comment>
<evidence type="ECO:0000313" key="7">
    <source>
        <dbReference type="EMBL" id="MDY0881446.1"/>
    </source>
</evidence>
<dbReference type="Pfam" id="PF01470">
    <property type="entry name" value="Peptidase_C15"/>
    <property type="match status" value="1"/>
</dbReference>
<dbReference type="InterPro" id="IPR016125">
    <property type="entry name" value="Peptidase_C15-like"/>
</dbReference>
<evidence type="ECO:0000313" key="8">
    <source>
        <dbReference type="Proteomes" id="UP001279642"/>
    </source>
</evidence>
<dbReference type="RefSeq" id="WP_320506510.1">
    <property type="nucleotide sequence ID" value="NZ_JAXCLW010000001.1"/>
</dbReference>
<dbReference type="EC" id="3.4.19.3" evidence="6"/>
<keyword evidence="3" id="KW-0645">Protease</keyword>
<dbReference type="InterPro" id="IPR033694">
    <property type="entry name" value="PGPEP1_Cys_AS"/>
</dbReference>
<keyword evidence="8" id="KW-1185">Reference proteome</keyword>
<keyword evidence="2" id="KW-0963">Cytoplasm</keyword>
<evidence type="ECO:0000256" key="6">
    <source>
        <dbReference type="PROSITE-ProRule" id="PRU10077"/>
    </source>
</evidence>
<sequence length="220" mass="23507">MSRTVLLTGFEPFGGLTFNPALEIAKALHGAGIDDLRIHSEILPVTFEGHAARLEKSIRETAPVLVLSLGLYGGEDMIRLERIGLNLADFDLADNAGLKLRSSPIEPSGPAARIATLPCDAIQRALLASGIPARLSNTAGAYLCNATLYSALRICADQSQKPRCGFIHLPYATQQVAAMLIEEKPDELTLISPDSILPSLPLDLMIEAVKIAIRTGLTAQ</sequence>
<dbReference type="CDD" id="cd00501">
    <property type="entry name" value="Peptidase_C15"/>
    <property type="match status" value="1"/>
</dbReference>
<dbReference type="PANTHER" id="PTHR23402:SF1">
    <property type="entry name" value="PYROGLUTAMYL-PEPTIDASE I"/>
    <property type="match status" value="1"/>
</dbReference>
<dbReference type="InterPro" id="IPR036440">
    <property type="entry name" value="Peptidase_C15-like_sf"/>
</dbReference>
<evidence type="ECO:0000256" key="5">
    <source>
        <dbReference type="ARBA" id="ARBA00022807"/>
    </source>
</evidence>
<accession>A0ABU5E5A5</accession>
<dbReference type="SUPFAM" id="SSF53182">
    <property type="entry name" value="Pyrrolidone carboxyl peptidase (pyroglutamate aminopeptidase)"/>
    <property type="match status" value="1"/>
</dbReference>
<keyword evidence="5" id="KW-0788">Thiol protease</keyword>
<evidence type="ECO:0000256" key="2">
    <source>
        <dbReference type="ARBA" id="ARBA00022490"/>
    </source>
</evidence>
<reference evidence="7 8" key="1">
    <citation type="journal article" date="2016" name="Antonie Van Leeuwenhoek">
        <title>Dongia soli sp. nov., isolated from soil from Dokdo, Korea.</title>
        <authorList>
            <person name="Kim D.U."/>
            <person name="Lee H."/>
            <person name="Kim H."/>
            <person name="Kim S.G."/>
            <person name="Ka J.O."/>
        </authorList>
    </citation>
    <scope>NUCLEOTIDE SEQUENCE [LARGE SCALE GENOMIC DNA]</scope>
    <source>
        <strain evidence="7 8">D78</strain>
    </source>
</reference>
<name>A0ABU5E5A5_9PROT</name>
<proteinExistence type="inferred from homology"/>
<comment type="catalytic activity">
    <reaction evidence="6">
        <text>Release of an N-terminal pyroglutamyl group from a polypeptide, the second amino acid generally not being Pro.</text>
        <dbReference type="EC" id="3.4.19.3"/>
    </reaction>
</comment>
<protein>
    <recommendedName>
        <fullName evidence="6">Pyroglutamyl-peptidase I</fullName>
        <ecNumber evidence="6">3.4.19.3</ecNumber>
    </recommendedName>
</protein>